<sequence>MSYNTQIHVLENQQPRTHNALKLLPFFLSLSLFDFVQISLRVESAIWATDAFLRALEQWCCKRWDSRQAAMVDKSLQSASLCSSLQAKVLPIVAGMIRLLLIR</sequence>
<comment type="caution">
    <text evidence="1">The sequence shown here is derived from an EMBL/GenBank/DDBJ whole genome shotgun (WGS) entry which is preliminary data.</text>
</comment>
<accession>A0ABR3ZX23</accession>
<protein>
    <submittedName>
        <fullName evidence="1">Uncharacterized protein</fullName>
    </submittedName>
</protein>
<gene>
    <name evidence="1" type="ORF">N7G274_010196</name>
</gene>
<dbReference type="Proteomes" id="UP001590950">
    <property type="component" value="Unassembled WGS sequence"/>
</dbReference>
<dbReference type="EMBL" id="JBEFKJ010000045">
    <property type="protein sequence ID" value="KAL2037069.1"/>
    <property type="molecule type" value="Genomic_DNA"/>
</dbReference>
<keyword evidence="2" id="KW-1185">Reference proteome</keyword>
<evidence type="ECO:0000313" key="2">
    <source>
        <dbReference type="Proteomes" id="UP001590950"/>
    </source>
</evidence>
<organism evidence="1 2">
    <name type="scientific">Stereocaulon virgatum</name>
    <dbReference type="NCBI Taxonomy" id="373712"/>
    <lineage>
        <taxon>Eukaryota</taxon>
        <taxon>Fungi</taxon>
        <taxon>Dikarya</taxon>
        <taxon>Ascomycota</taxon>
        <taxon>Pezizomycotina</taxon>
        <taxon>Lecanoromycetes</taxon>
        <taxon>OSLEUM clade</taxon>
        <taxon>Lecanoromycetidae</taxon>
        <taxon>Lecanorales</taxon>
        <taxon>Lecanorineae</taxon>
        <taxon>Stereocaulaceae</taxon>
        <taxon>Stereocaulon</taxon>
    </lineage>
</organism>
<proteinExistence type="predicted"/>
<name>A0ABR3ZX23_9LECA</name>
<evidence type="ECO:0000313" key="1">
    <source>
        <dbReference type="EMBL" id="KAL2037069.1"/>
    </source>
</evidence>
<reference evidence="1 2" key="1">
    <citation type="submission" date="2024-09" db="EMBL/GenBank/DDBJ databases">
        <title>Rethinking Asexuality: The Enigmatic Case of Functional Sexual Genes in Lepraria (Stereocaulaceae).</title>
        <authorList>
            <person name="Doellman M."/>
            <person name="Sun Y."/>
            <person name="Barcenas-Pena A."/>
            <person name="Lumbsch H.T."/>
            <person name="Grewe F."/>
        </authorList>
    </citation>
    <scope>NUCLEOTIDE SEQUENCE [LARGE SCALE GENOMIC DNA]</scope>
    <source>
        <strain evidence="1 2">Mercado 3170</strain>
    </source>
</reference>